<protein>
    <submittedName>
        <fullName evidence="2">Uncharacterized protein</fullName>
    </submittedName>
</protein>
<gene>
    <name evidence="2" type="ORF">QVD17_02780</name>
</gene>
<accession>A0AAD8P9G2</accession>
<name>A0AAD8P9G2_TARER</name>
<dbReference type="AlphaFoldDB" id="A0AAD8P9G2"/>
<evidence type="ECO:0000313" key="3">
    <source>
        <dbReference type="Proteomes" id="UP001229421"/>
    </source>
</evidence>
<dbReference type="Proteomes" id="UP001229421">
    <property type="component" value="Unassembled WGS sequence"/>
</dbReference>
<dbReference type="EMBL" id="JAUHHV010000001">
    <property type="protein sequence ID" value="KAK1436996.1"/>
    <property type="molecule type" value="Genomic_DNA"/>
</dbReference>
<evidence type="ECO:0000313" key="2">
    <source>
        <dbReference type="EMBL" id="KAK1436996.1"/>
    </source>
</evidence>
<organism evidence="2 3">
    <name type="scientific">Tagetes erecta</name>
    <name type="common">African marigold</name>
    <dbReference type="NCBI Taxonomy" id="13708"/>
    <lineage>
        <taxon>Eukaryota</taxon>
        <taxon>Viridiplantae</taxon>
        <taxon>Streptophyta</taxon>
        <taxon>Embryophyta</taxon>
        <taxon>Tracheophyta</taxon>
        <taxon>Spermatophyta</taxon>
        <taxon>Magnoliopsida</taxon>
        <taxon>eudicotyledons</taxon>
        <taxon>Gunneridae</taxon>
        <taxon>Pentapetalae</taxon>
        <taxon>asterids</taxon>
        <taxon>campanulids</taxon>
        <taxon>Asterales</taxon>
        <taxon>Asteraceae</taxon>
        <taxon>Asteroideae</taxon>
        <taxon>Heliantheae alliance</taxon>
        <taxon>Tageteae</taxon>
        <taxon>Tagetes</taxon>
    </lineage>
</organism>
<evidence type="ECO:0000256" key="1">
    <source>
        <dbReference type="SAM" id="MobiDB-lite"/>
    </source>
</evidence>
<feature type="region of interest" description="Disordered" evidence="1">
    <location>
        <begin position="56"/>
        <end position="76"/>
    </location>
</feature>
<reference evidence="2" key="1">
    <citation type="journal article" date="2023" name="bioRxiv">
        <title>Improved chromosome-level genome assembly for marigold (Tagetes erecta).</title>
        <authorList>
            <person name="Jiang F."/>
            <person name="Yuan L."/>
            <person name="Wang S."/>
            <person name="Wang H."/>
            <person name="Xu D."/>
            <person name="Wang A."/>
            <person name="Fan W."/>
        </authorList>
    </citation>
    <scope>NUCLEOTIDE SEQUENCE</scope>
    <source>
        <strain evidence="2">WSJ</strain>
        <tissue evidence="2">Leaf</tissue>
    </source>
</reference>
<comment type="caution">
    <text evidence="2">The sequence shown here is derived from an EMBL/GenBank/DDBJ whole genome shotgun (WGS) entry which is preliminary data.</text>
</comment>
<proteinExistence type="predicted"/>
<sequence>MKQPVKHCMCMILLYDAPQELSIRLSRLSAVCYKPADLPNKLQGFCKVLELNSQKHQWPQSEDREEEQQQNKLFFL</sequence>
<keyword evidence="3" id="KW-1185">Reference proteome</keyword>